<gene>
    <name evidence="2" type="ORF">SVIM_LOCUS217559</name>
</gene>
<evidence type="ECO:0000256" key="1">
    <source>
        <dbReference type="SAM" id="MobiDB-lite"/>
    </source>
</evidence>
<dbReference type="EMBL" id="CAADRP010001524">
    <property type="protein sequence ID" value="VFU39284.1"/>
    <property type="molecule type" value="Genomic_DNA"/>
</dbReference>
<feature type="region of interest" description="Disordered" evidence="1">
    <location>
        <begin position="53"/>
        <end position="75"/>
    </location>
</feature>
<proteinExistence type="predicted"/>
<protein>
    <submittedName>
        <fullName evidence="2">Uncharacterized protein</fullName>
    </submittedName>
</protein>
<name>A0A6N2LEP2_SALVM</name>
<organism evidence="2">
    <name type="scientific">Salix viminalis</name>
    <name type="common">Common osier</name>
    <name type="synonym">Basket willow</name>
    <dbReference type="NCBI Taxonomy" id="40686"/>
    <lineage>
        <taxon>Eukaryota</taxon>
        <taxon>Viridiplantae</taxon>
        <taxon>Streptophyta</taxon>
        <taxon>Embryophyta</taxon>
        <taxon>Tracheophyta</taxon>
        <taxon>Spermatophyta</taxon>
        <taxon>Magnoliopsida</taxon>
        <taxon>eudicotyledons</taxon>
        <taxon>Gunneridae</taxon>
        <taxon>Pentapetalae</taxon>
        <taxon>rosids</taxon>
        <taxon>fabids</taxon>
        <taxon>Malpighiales</taxon>
        <taxon>Salicaceae</taxon>
        <taxon>Saliceae</taxon>
        <taxon>Salix</taxon>
    </lineage>
</organism>
<evidence type="ECO:0000313" key="2">
    <source>
        <dbReference type="EMBL" id="VFU39284.1"/>
    </source>
</evidence>
<accession>A0A6N2LEP2</accession>
<reference evidence="2" key="1">
    <citation type="submission" date="2019-03" db="EMBL/GenBank/DDBJ databases">
        <authorList>
            <person name="Mank J."/>
            <person name="Almeida P."/>
        </authorList>
    </citation>
    <scope>NUCLEOTIDE SEQUENCE</scope>
    <source>
        <strain evidence="2">78183</strain>
    </source>
</reference>
<sequence>MKMLLARVYHIGVAINELLLNPILKALLQETKNVFINLNVNELVIAPLKMSLDSSNPQKSNCHKGGKRKTEEERKEAKVINNSSCFSIIIGGGRFAGGYSEYRNLSAT</sequence>
<dbReference type="AlphaFoldDB" id="A0A6N2LEP2"/>